<proteinExistence type="predicted"/>
<dbReference type="InterPro" id="IPR035069">
    <property type="entry name" value="TTHA1013/TTHA0281-like"/>
</dbReference>
<reference evidence="1" key="1">
    <citation type="submission" date="2019-10" db="EMBL/GenBank/DDBJ databases">
        <title>Draft genome sequece of Microseira wollei NIES-4236.</title>
        <authorList>
            <person name="Yamaguchi H."/>
            <person name="Suzuki S."/>
            <person name="Kawachi M."/>
        </authorList>
    </citation>
    <scope>NUCLEOTIDE SEQUENCE</scope>
    <source>
        <strain evidence="1">NIES-4236</strain>
    </source>
</reference>
<dbReference type="EMBL" id="BLAY01000001">
    <property type="protein sequence ID" value="GET35285.1"/>
    <property type="molecule type" value="Genomic_DNA"/>
</dbReference>
<evidence type="ECO:0000313" key="2">
    <source>
        <dbReference type="Proteomes" id="UP001050975"/>
    </source>
</evidence>
<organism evidence="1 2">
    <name type="scientific">Microseira wollei NIES-4236</name>
    <dbReference type="NCBI Taxonomy" id="2530354"/>
    <lineage>
        <taxon>Bacteria</taxon>
        <taxon>Bacillati</taxon>
        <taxon>Cyanobacteriota</taxon>
        <taxon>Cyanophyceae</taxon>
        <taxon>Oscillatoriophycideae</taxon>
        <taxon>Aerosakkonematales</taxon>
        <taxon>Aerosakkonemataceae</taxon>
        <taxon>Microseira</taxon>
    </lineage>
</organism>
<dbReference type="Gene3D" id="3.30.160.250">
    <property type="match status" value="1"/>
</dbReference>
<evidence type="ECO:0000313" key="1">
    <source>
        <dbReference type="EMBL" id="GET35285.1"/>
    </source>
</evidence>
<dbReference type="AlphaFoldDB" id="A0AAV3X0K2"/>
<name>A0AAV3X0K2_9CYAN</name>
<dbReference type="RefSeq" id="WP_226572514.1">
    <property type="nucleotide sequence ID" value="NZ_BLAY01000001.1"/>
</dbReference>
<comment type="caution">
    <text evidence="1">The sequence shown here is derived from an EMBL/GenBank/DDBJ whole genome shotgun (WGS) entry which is preliminary data.</text>
</comment>
<gene>
    <name evidence="1" type="ORF">MiSe_00270</name>
</gene>
<accession>A0AAV3X0K2</accession>
<dbReference type="SUPFAM" id="SSF143100">
    <property type="entry name" value="TTHA1013/TTHA0281-like"/>
    <property type="match status" value="1"/>
</dbReference>
<evidence type="ECO:0008006" key="3">
    <source>
        <dbReference type="Google" id="ProtNLM"/>
    </source>
</evidence>
<sequence>MNFTIDIEQEEDGRFLAEVLGMPGVLAYGETREEAIARVQALALRVIADKLEHGEVI</sequence>
<dbReference type="Proteomes" id="UP001050975">
    <property type="component" value="Unassembled WGS sequence"/>
</dbReference>
<keyword evidence="2" id="KW-1185">Reference proteome</keyword>
<protein>
    <recommendedName>
        <fullName evidence="3">HicB-like antitoxin of toxin-antitoxin system domain-containing protein</fullName>
    </recommendedName>
</protein>